<keyword evidence="5" id="KW-1185">Reference proteome</keyword>
<proteinExistence type="predicted"/>
<evidence type="ECO:0000259" key="3">
    <source>
        <dbReference type="Pfam" id="PF04909"/>
    </source>
</evidence>
<dbReference type="Proteomes" id="UP001596119">
    <property type="component" value="Unassembled WGS sequence"/>
</dbReference>
<protein>
    <submittedName>
        <fullName evidence="4">Amidohydrolase family protein</fullName>
    </submittedName>
</protein>
<dbReference type="PANTHER" id="PTHR21240:SF28">
    <property type="entry name" value="ISO-OROTATE DECARBOXYLASE (EUROFUNG)"/>
    <property type="match status" value="1"/>
</dbReference>
<feature type="compositionally biased region" description="Low complexity" evidence="2">
    <location>
        <begin position="1"/>
        <end position="14"/>
    </location>
</feature>
<name>A0ABW1I3Q7_9PSEU</name>
<feature type="compositionally biased region" description="Basic residues" evidence="2">
    <location>
        <begin position="15"/>
        <end position="26"/>
    </location>
</feature>
<dbReference type="InterPro" id="IPR006680">
    <property type="entry name" value="Amidohydro-rel"/>
</dbReference>
<evidence type="ECO:0000256" key="1">
    <source>
        <dbReference type="ARBA" id="ARBA00023239"/>
    </source>
</evidence>
<dbReference type="Pfam" id="PF04909">
    <property type="entry name" value="Amidohydro_2"/>
    <property type="match status" value="1"/>
</dbReference>
<dbReference type="Gene3D" id="3.20.20.140">
    <property type="entry name" value="Metal-dependent hydrolases"/>
    <property type="match status" value="1"/>
</dbReference>
<dbReference type="PANTHER" id="PTHR21240">
    <property type="entry name" value="2-AMINO-3-CARBOXYLMUCONATE-6-SEMIALDEHYDE DECARBOXYLASE"/>
    <property type="match status" value="1"/>
</dbReference>
<sequence length="216" mass="23750">MAGRPRLPRGLVRGPGRRPRRRRHQPPGRGPNRWARAAPGPAVVQRPEAAVEELRRSVQDLDAVGAYFGSDARTFLDDAEIAPVYSACVELDLPLFVHAAMPGIDGPPGDRRLERWIGQAVLGYPFEDTVATTTFLSATSSTGNPGLDVCLTHGGGATAMFWGRISAFARTARGPFTDDRLREHMHRLWFDYHVHSPASADLLRQLARHPVHLILG</sequence>
<dbReference type="SUPFAM" id="SSF51556">
    <property type="entry name" value="Metallo-dependent hydrolases"/>
    <property type="match status" value="1"/>
</dbReference>
<dbReference type="InterPro" id="IPR032465">
    <property type="entry name" value="ACMSD"/>
</dbReference>
<organism evidence="4 5">
    <name type="scientific">Pseudonocardia lutea</name>
    <dbReference type="NCBI Taxonomy" id="2172015"/>
    <lineage>
        <taxon>Bacteria</taxon>
        <taxon>Bacillati</taxon>
        <taxon>Actinomycetota</taxon>
        <taxon>Actinomycetes</taxon>
        <taxon>Pseudonocardiales</taxon>
        <taxon>Pseudonocardiaceae</taxon>
        <taxon>Pseudonocardia</taxon>
    </lineage>
</organism>
<reference evidence="5" key="1">
    <citation type="journal article" date="2019" name="Int. J. Syst. Evol. Microbiol.">
        <title>The Global Catalogue of Microorganisms (GCM) 10K type strain sequencing project: providing services to taxonomists for standard genome sequencing and annotation.</title>
        <authorList>
            <consortium name="The Broad Institute Genomics Platform"/>
            <consortium name="The Broad Institute Genome Sequencing Center for Infectious Disease"/>
            <person name="Wu L."/>
            <person name="Ma J."/>
        </authorList>
    </citation>
    <scope>NUCLEOTIDE SEQUENCE [LARGE SCALE GENOMIC DNA]</scope>
    <source>
        <strain evidence="5">CGMCC 4.7397</strain>
    </source>
</reference>
<gene>
    <name evidence="4" type="ORF">ACFQH9_04660</name>
</gene>
<evidence type="ECO:0000313" key="4">
    <source>
        <dbReference type="EMBL" id="MFC5947563.1"/>
    </source>
</evidence>
<dbReference type="RefSeq" id="WP_379564556.1">
    <property type="nucleotide sequence ID" value="NZ_JBHSQK010000007.1"/>
</dbReference>
<evidence type="ECO:0000313" key="5">
    <source>
        <dbReference type="Proteomes" id="UP001596119"/>
    </source>
</evidence>
<dbReference type="EMBL" id="JBHSQK010000007">
    <property type="protein sequence ID" value="MFC5947563.1"/>
    <property type="molecule type" value="Genomic_DNA"/>
</dbReference>
<keyword evidence="1" id="KW-0456">Lyase</keyword>
<comment type="caution">
    <text evidence="4">The sequence shown here is derived from an EMBL/GenBank/DDBJ whole genome shotgun (WGS) entry which is preliminary data.</text>
</comment>
<feature type="region of interest" description="Disordered" evidence="2">
    <location>
        <begin position="1"/>
        <end position="40"/>
    </location>
</feature>
<evidence type="ECO:0000256" key="2">
    <source>
        <dbReference type="SAM" id="MobiDB-lite"/>
    </source>
</evidence>
<dbReference type="InterPro" id="IPR032466">
    <property type="entry name" value="Metal_Hydrolase"/>
</dbReference>
<feature type="domain" description="Amidohydrolase-related" evidence="3">
    <location>
        <begin position="38"/>
        <end position="172"/>
    </location>
</feature>
<accession>A0ABW1I3Q7</accession>